<keyword evidence="5" id="KW-0234">DNA repair</keyword>
<evidence type="ECO:0000313" key="11">
    <source>
        <dbReference type="Proteomes" id="UP000523795"/>
    </source>
</evidence>
<evidence type="ECO:0000256" key="5">
    <source>
        <dbReference type="ARBA" id="ARBA00023204"/>
    </source>
</evidence>
<keyword evidence="10" id="KW-0548">Nucleotidyltransferase</keyword>
<keyword evidence="10" id="KW-0808">Transferase</keyword>
<name>A0ABX1JRN7_9MICC</name>
<dbReference type="Pfam" id="PF00717">
    <property type="entry name" value="Peptidase_S24"/>
    <property type="match status" value="1"/>
</dbReference>
<dbReference type="EMBL" id="JAAZSR010000126">
    <property type="protein sequence ID" value="NKX50780.1"/>
    <property type="molecule type" value="Genomic_DNA"/>
</dbReference>
<dbReference type="SUPFAM" id="SSF51306">
    <property type="entry name" value="LexA/Signal peptidase"/>
    <property type="match status" value="1"/>
</dbReference>
<protein>
    <submittedName>
        <fullName evidence="10">Translesion error-prone DNA polymerase V autoproteolytic subunit</fullName>
        <ecNumber evidence="10">2.7.7.7</ecNumber>
    </submittedName>
</protein>
<dbReference type="Gene3D" id="2.10.109.10">
    <property type="entry name" value="Umud Fragment, subunit A"/>
    <property type="match status" value="1"/>
</dbReference>
<dbReference type="InterPro" id="IPR006197">
    <property type="entry name" value="Peptidase_S24_LexA"/>
</dbReference>
<keyword evidence="6" id="KW-0742">SOS response</keyword>
<keyword evidence="2" id="KW-0227">DNA damage</keyword>
<accession>A0ABX1JRN7</accession>
<evidence type="ECO:0000256" key="3">
    <source>
        <dbReference type="ARBA" id="ARBA00022801"/>
    </source>
</evidence>
<dbReference type="EC" id="2.7.7.7" evidence="10"/>
<feature type="domain" description="Peptidase S24/S26A/S26B/S26C" evidence="9">
    <location>
        <begin position="32"/>
        <end position="141"/>
    </location>
</feature>
<evidence type="ECO:0000313" key="10">
    <source>
        <dbReference type="EMBL" id="NKX50780.1"/>
    </source>
</evidence>
<feature type="region of interest" description="Disordered" evidence="8">
    <location>
        <begin position="1"/>
        <end position="35"/>
    </location>
</feature>
<evidence type="ECO:0000256" key="2">
    <source>
        <dbReference type="ARBA" id="ARBA00022763"/>
    </source>
</evidence>
<evidence type="ECO:0000259" key="9">
    <source>
        <dbReference type="Pfam" id="PF00717"/>
    </source>
</evidence>
<reference evidence="10 11" key="1">
    <citation type="submission" date="2020-04" db="EMBL/GenBank/DDBJ databases">
        <authorList>
            <person name="Liu S."/>
        </authorList>
    </citation>
    <scope>NUCLEOTIDE SEQUENCE [LARGE SCALE GENOMIC DNA]</scope>
    <source>
        <strain evidence="10 11">CGMCC 1.15091</strain>
    </source>
</reference>
<evidence type="ECO:0000256" key="1">
    <source>
        <dbReference type="ARBA" id="ARBA00007484"/>
    </source>
</evidence>
<organism evidence="10 11">
    <name type="scientific">Arthrobacter deserti</name>
    <dbReference type="NCBI Taxonomy" id="1742687"/>
    <lineage>
        <taxon>Bacteria</taxon>
        <taxon>Bacillati</taxon>
        <taxon>Actinomycetota</taxon>
        <taxon>Actinomycetes</taxon>
        <taxon>Micrococcales</taxon>
        <taxon>Micrococcaceae</taxon>
        <taxon>Arthrobacter</taxon>
    </lineage>
</organism>
<keyword evidence="3 7" id="KW-0378">Hydrolase</keyword>
<proteinExistence type="inferred from homology"/>
<sequence>MSEHTFEAGGGVVFPDVPPAGGTGSEGASAQATGFPSPARDYFHGGIDLNRHLTRDRTSTSIMRVSGNSMAATGIADGDEIIVDRSLAPRDGSVVVAVLEGELVIRRLRVTGRGVALQADSAARPELEVPGPADLTVWGVVTRCLHHV</sequence>
<dbReference type="InterPro" id="IPR015927">
    <property type="entry name" value="Peptidase_S24_S26A/B/C"/>
</dbReference>
<dbReference type="Proteomes" id="UP000523795">
    <property type="component" value="Unassembled WGS sequence"/>
</dbReference>
<evidence type="ECO:0000256" key="8">
    <source>
        <dbReference type="SAM" id="MobiDB-lite"/>
    </source>
</evidence>
<dbReference type="CDD" id="cd06529">
    <property type="entry name" value="S24_LexA-like"/>
    <property type="match status" value="1"/>
</dbReference>
<evidence type="ECO:0000256" key="6">
    <source>
        <dbReference type="ARBA" id="ARBA00023236"/>
    </source>
</evidence>
<comment type="caution">
    <text evidence="10">The sequence shown here is derived from an EMBL/GenBank/DDBJ whole genome shotgun (WGS) entry which is preliminary data.</text>
</comment>
<evidence type="ECO:0000256" key="4">
    <source>
        <dbReference type="ARBA" id="ARBA00022813"/>
    </source>
</evidence>
<dbReference type="PANTHER" id="PTHR33516:SF2">
    <property type="entry name" value="LEXA REPRESSOR-RELATED"/>
    <property type="match status" value="1"/>
</dbReference>
<comment type="similarity">
    <text evidence="1 7">Belongs to the peptidase S24 family.</text>
</comment>
<dbReference type="PRINTS" id="PR00726">
    <property type="entry name" value="LEXASERPTASE"/>
</dbReference>
<keyword evidence="4 7" id="KW-0068">Autocatalytic cleavage</keyword>
<dbReference type="InterPro" id="IPR036286">
    <property type="entry name" value="LexA/Signal_pep-like_sf"/>
</dbReference>
<gene>
    <name evidence="10" type="primary">umuD</name>
    <name evidence="10" type="ORF">HER39_09425</name>
</gene>
<evidence type="ECO:0000256" key="7">
    <source>
        <dbReference type="RuleBase" id="RU003991"/>
    </source>
</evidence>
<dbReference type="InterPro" id="IPR039418">
    <property type="entry name" value="LexA-like"/>
</dbReference>
<dbReference type="GO" id="GO:0003887">
    <property type="term" value="F:DNA-directed DNA polymerase activity"/>
    <property type="evidence" value="ECO:0007669"/>
    <property type="project" value="UniProtKB-EC"/>
</dbReference>
<dbReference type="InterPro" id="IPR050077">
    <property type="entry name" value="LexA_repressor"/>
</dbReference>
<dbReference type="PANTHER" id="PTHR33516">
    <property type="entry name" value="LEXA REPRESSOR"/>
    <property type="match status" value="1"/>
</dbReference>
<keyword evidence="11" id="KW-1185">Reference proteome</keyword>
<dbReference type="NCBIfam" id="NF007621">
    <property type="entry name" value="PRK10276.1"/>
    <property type="match status" value="1"/>
</dbReference>